<dbReference type="InterPro" id="IPR032693">
    <property type="entry name" value="YtkA-like_dom"/>
</dbReference>
<dbReference type="EMBL" id="CP019699">
    <property type="protein sequence ID" value="AQS54771.1"/>
    <property type="molecule type" value="Genomic_DNA"/>
</dbReference>
<proteinExistence type="predicted"/>
<evidence type="ECO:0000256" key="1">
    <source>
        <dbReference type="SAM" id="SignalP"/>
    </source>
</evidence>
<name>A0A1U9K402_9BACL</name>
<feature type="domain" description="YtkA-like" evidence="2">
    <location>
        <begin position="158"/>
        <end position="234"/>
    </location>
</feature>
<dbReference type="InterPro" id="IPR013783">
    <property type="entry name" value="Ig-like_fold"/>
</dbReference>
<organism evidence="3 4">
    <name type="scientific">Novibacillus thermophilus</name>
    <dbReference type="NCBI Taxonomy" id="1471761"/>
    <lineage>
        <taxon>Bacteria</taxon>
        <taxon>Bacillati</taxon>
        <taxon>Bacillota</taxon>
        <taxon>Bacilli</taxon>
        <taxon>Bacillales</taxon>
        <taxon>Thermoactinomycetaceae</taxon>
        <taxon>Novibacillus</taxon>
    </lineage>
</organism>
<dbReference type="Gene3D" id="2.60.40.10">
    <property type="entry name" value="Immunoglobulins"/>
    <property type="match status" value="1"/>
</dbReference>
<protein>
    <recommendedName>
        <fullName evidence="2">YtkA-like domain-containing protein</fullName>
    </recommendedName>
</protein>
<dbReference type="Pfam" id="PF13115">
    <property type="entry name" value="YtkA"/>
    <property type="match status" value="2"/>
</dbReference>
<evidence type="ECO:0000313" key="4">
    <source>
        <dbReference type="Proteomes" id="UP000188603"/>
    </source>
</evidence>
<keyword evidence="1" id="KW-0732">Signal</keyword>
<dbReference type="PROSITE" id="PS51257">
    <property type="entry name" value="PROKAR_LIPOPROTEIN"/>
    <property type="match status" value="1"/>
</dbReference>
<reference evidence="3 4" key="1">
    <citation type="journal article" date="2015" name="Int. J. Syst. Evol. Microbiol.">
        <title>Novibacillus thermophilus gen. nov., sp. nov., a Gram-staining-negative and moderately thermophilic member of the family Thermoactinomycetaceae.</title>
        <authorList>
            <person name="Yang G."/>
            <person name="Chen J."/>
            <person name="Zhou S."/>
        </authorList>
    </citation>
    <scope>NUCLEOTIDE SEQUENCE [LARGE SCALE GENOMIC DNA]</scope>
    <source>
        <strain evidence="3 4">SG-1</strain>
    </source>
</reference>
<dbReference type="RefSeq" id="WP_077718589.1">
    <property type="nucleotide sequence ID" value="NZ_CP019699.1"/>
</dbReference>
<dbReference type="AlphaFoldDB" id="A0A1U9K402"/>
<dbReference type="KEGG" id="ntr:B0W44_02290"/>
<feature type="chain" id="PRO_5038838193" description="YtkA-like domain-containing protein" evidence="1">
    <location>
        <begin position="22"/>
        <end position="251"/>
    </location>
</feature>
<sequence length="251" mass="27505">MVIKLKWIVAVVVLTVLVACGNESTSDQEAEGDQGNEAALLPLEVEILTASDAFKPGEPGEIEVLVTQGGEQVNDADEVVFEIWKQGHEDESENFDAEHAGEGRYTLTHTFDEDGIYEVIAHVTARDMHTMPKKEFIVGDVEAGDESGHGHGEHGDALVIHLMEPETLAAGEGAEWAVHLEKDGAPLSEAEVKVEFWKTGEEKHEFVDMTEGQNGKYTAELAFAEPGEYQLTVHVEKGELHEHKEEVVNVP</sequence>
<dbReference type="Proteomes" id="UP000188603">
    <property type="component" value="Chromosome"/>
</dbReference>
<evidence type="ECO:0000313" key="3">
    <source>
        <dbReference type="EMBL" id="AQS54771.1"/>
    </source>
</evidence>
<feature type="domain" description="YtkA-like" evidence="2">
    <location>
        <begin position="42"/>
        <end position="122"/>
    </location>
</feature>
<feature type="signal peptide" evidence="1">
    <location>
        <begin position="1"/>
        <end position="21"/>
    </location>
</feature>
<gene>
    <name evidence="3" type="ORF">B0W44_02290</name>
</gene>
<accession>A0A1U9K402</accession>
<keyword evidence="4" id="KW-1185">Reference proteome</keyword>
<dbReference type="STRING" id="1471761.B0W44_02290"/>
<dbReference type="OrthoDB" id="2679563at2"/>
<evidence type="ECO:0000259" key="2">
    <source>
        <dbReference type="Pfam" id="PF13115"/>
    </source>
</evidence>